<comment type="caution">
    <text evidence="1">The sequence shown here is derived from an EMBL/GenBank/DDBJ whole genome shotgun (WGS) entry which is preliminary data.</text>
</comment>
<protein>
    <submittedName>
        <fullName evidence="1">Uncharacterized protein</fullName>
    </submittedName>
</protein>
<evidence type="ECO:0000313" key="1">
    <source>
        <dbReference type="EMBL" id="GIY11759.1"/>
    </source>
</evidence>
<dbReference type="AlphaFoldDB" id="A0AAV4QSF6"/>
<keyword evidence="2" id="KW-1185">Reference proteome</keyword>
<dbReference type="EMBL" id="BPLR01006689">
    <property type="protein sequence ID" value="GIY11759.1"/>
    <property type="molecule type" value="Genomic_DNA"/>
</dbReference>
<organism evidence="1 2">
    <name type="scientific">Caerostris extrusa</name>
    <name type="common">Bark spider</name>
    <name type="synonym">Caerostris bankana</name>
    <dbReference type="NCBI Taxonomy" id="172846"/>
    <lineage>
        <taxon>Eukaryota</taxon>
        <taxon>Metazoa</taxon>
        <taxon>Ecdysozoa</taxon>
        <taxon>Arthropoda</taxon>
        <taxon>Chelicerata</taxon>
        <taxon>Arachnida</taxon>
        <taxon>Araneae</taxon>
        <taxon>Araneomorphae</taxon>
        <taxon>Entelegynae</taxon>
        <taxon>Araneoidea</taxon>
        <taxon>Araneidae</taxon>
        <taxon>Caerostris</taxon>
    </lineage>
</organism>
<proteinExistence type="predicted"/>
<name>A0AAV4QSF6_CAEEX</name>
<evidence type="ECO:0000313" key="2">
    <source>
        <dbReference type="Proteomes" id="UP001054945"/>
    </source>
</evidence>
<accession>A0AAV4QSF6</accession>
<gene>
    <name evidence="1" type="ORF">CEXT_454451</name>
</gene>
<sequence>MKVIVRGGQLLLFLLHRDTADSILKWTRQLTRLFSLWMNRGLVMWKKPGIYYHPKNIRETDLYRGVSMGGNFIPHDAKSQKACFRDDFLQQQTIQNMEWPALSLEPE</sequence>
<dbReference type="Proteomes" id="UP001054945">
    <property type="component" value="Unassembled WGS sequence"/>
</dbReference>
<reference evidence="1 2" key="1">
    <citation type="submission" date="2021-06" db="EMBL/GenBank/DDBJ databases">
        <title>Caerostris extrusa draft genome.</title>
        <authorList>
            <person name="Kono N."/>
            <person name="Arakawa K."/>
        </authorList>
    </citation>
    <scope>NUCLEOTIDE SEQUENCE [LARGE SCALE GENOMIC DNA]</scope>
</reference>